<protein>
    <submittedName>
        <fullName evidence="1">Uncharacterized protein</fullName>
    </submittedName>
</protein>
<evidence type="ECO:0000313" key="1">
    <source>
        <dbReference type="EMBL" id="VAV88707.1"/>
    </source>
</evidence>
<reference evidence="1" key="1">
    <citation type="submission" date="2018-06" db="EMBL/GenBank/DDBJ databases">
        <authorList>
            <person name="Zhirakovskaya E."/>
        </authorList>
    </citation>
    <scope>NUCLEOTIDE SEQUENCE</scope>
</reference>
<proteinExistence type="predicted"/>
<gene>
    <name evidence="1" type="ORF">MNBD_ALPHA07-2426</name>
</gene>
<name>A0A3B0RB05_9ZZZZ</name>
<dbReference type="EMBL" id="UOEG01000034">
    <property type="protein sequence ID" value="VAV88707.1"/>
    <property type="molecule type" value="Genomic_DNA"/>
</dbReference>
<organism evidence="1">
    <name type="scientific">hydrothermal vent metagenome</name>
    <dbReference type="NCBI Taxonomy" id="652676"/>
    <lineage>
        <taxon>unclassified sequences</taxon>
        <taxon>metagenomes</taxon>
        <taxon>ecological metagenomes</taxon>
    </lineage>
</organism>
<sequence>MIKQFDSLAGLMVAFPSVVESKSPSFRIASHSGLPAYSEKNCPARR</sequence>
<dbReference type="AlphaFoldDB" id="A0A3B0RB05"/>
<accession>A0A3B0RB05</accession>